<protein>
    <submittedName>
        <fullName evidence="1">Uncharacterized protein</fullName>
    </submittedName>
</protein>
<evidence type="ECO:0000313" key="2">
    <source>
        <dbReference type="Proteomes" id="UP001153076"/>
    </source>
</evidence>
<gene>
    <name evidence="1" type="ORF">Cgig2_015740</name>
</gene>
<evidence type="ECO:0000313" key="1">
    <source>
        <dbReference type="EMBL" id="KAJ8428622.1"/>
    </source>
</evidence>
<reference evidence="1" key="1">
    <citation type="submission" date="2022-04" db="EMBL/GenBank/DDBJ databases">
        <title>Carnegiea gigantea Genome sequencing and assembly v2.</title>
        <authorList>
            <person name="Copetti D."/>
            <person name="Sanderson M.J."/>
            <person name="Burquez A."/>
            <person name="Wojciechowski M.F."/>
        </authorList>
    </citation>
    <scope>NUCLEOTIDE SEQUENCE</scope>
    <source>
        <strain evidence="1">SGP5-SGP5p</strain>
        <tissue evidence="1">Aerial part</tissue>
    </source>
</reference>
<organism evidence="1 2">
    <name type="scientific">Carnegiea gigantea</name>
    <dbReference type="NCBI Taxonomy" id="171969"/>
    <lineage>
        <taxon>Eukaryota</taxon>
        <taxon>Viridiplantae</taxon>
        <taxon>Streptophyta</taxon>
        <taxon>Embryophyta</taxon>
        <taxon>Tracheophyta</taxon>
        <taxon>Spermatophyta</taxon>
        <taxon>Magnoliopsida</taxon>
        <taxon>eudicotyledons</taxon>
        <taxon>Gunneridae</taxon>
        <taxon>Pentapetalae</taxon>
        <taxon>Caryophyllales</taxon>
        <taxon>Cactineae</taxon>
        <taxon>Cactaceae</taxon>
        <taxon>Cactoideae</taxon>
        <taxon>Echinocereeae</taxon>
        <taxon>Carnegiea</taxon>
    </lineage>
</organism>
<keyword evidence="2" id="KW-1185">Reference proteome</keyword>
<dbReference type="Proteomes" id="UP001153076">
    <property type="component" value="Unassembled WGS sequence"/>
</dbReference>
<dbReference type="EMBL" id="JAKOGI010000987">
    <property type="protein sequence ID" value="KAJ8428622.1"/>
    <property type="molecule type" value="Genomic_DNA"/>
</dbReference>
<accession>A0A9Q1Q3R3</accession>
<name>A0A9Q1Q3R3_9CARY</name>
<sequence length="171" mass="19068">MRITTGAYYPLNKGHYLSRPPSKRIESQTQDKKVQRCSKYDEVGHTRHTCRNPREDFDASYEGDVVQIEDIFDASYATQSAQNRYVTLSYKTHGTHQCIAILELHTCFHDRSSPTVGSESVVCDMVNCPLPTKNVNPAIGVVVDIASLSNSLRELTISSSIRSAQCALRTA</sequence>
<dbReference type="AlphaFoldDB" id="A0A9Q1Q3R3"/>
<dbReference type="OrthoDB" id="1844242at2759"/>
<proteinExistence type="predicted"/>
<comment type="caution">
    <text evidence="1">The sequence shown here is derived from an EMBL/GenBank/DDBJ whole genome shotgun (WGS) entry which is preliminary data.</text>
</comment>